<accession>A0A402D544</accession>
<evidence type="ECO:0000313" key="2">
    <source>
        <dbReference type="Proteomes" id="UP000287394"/>
    </source>
</evidence>
<organism evidence="1 2">
    <name type="scientific">Capsulimonas corticalis</name>
    <dbReference type="NCBI Taxonomy" id="2219043"/>
    <lineage>
        <taxon>Bacteria</taxon>
        <taxon>Bacillati</taxon>
        <taxon>Armatimonadota</taxon>
        <taxon>Armatimonadia</taxon>
        <taxon>Capsulimonadales</taxon>
        <taxon>Capsulimonadaceae</taxon>
        <taxon>Capsulimonas</taxon>
    </lineage>
</organism>
<dbReference type="AlphaFoldDB" id="A0A402D544"/>
<evidence type="ECO:0000313" key="1">
    <source>
        <dbReference type="EMBL" id="BDI32571.1"/>
    </source>
</evidence>
<gene>
    <name evidence="1" type="ORF">CCAX7_46220</name>
</gene>
<name>A0A402D544_9BACT</name>
<dbReference type="EMBL" id="AP025739">
    <property type="protein sequence ID" value="BDI32571.1"/>
    <property type="molecule type" value="Genomic_DNA"/>
</dbReference>
<sequence length="177" mass="19953">MSAYTNIWQEFNRQVVDVNEQVVQQRASGADANTVQKVTDQFLIDWSLKLTDERERLIEAAQQEIDMNEPRSANSNTIFAERERAAKVNTAQVEAAVEIKQAILDLRGSLIAAVQDISKGRTPNLALEPMPPAQSEKALLSGQTVKPESWEELISRKQREMPATPVPEHNQAQEFER</sequence>
<proteinExistence type="predicted"/>
<protein>
    <submittedName>
        <fullName evidence="1">Uncharacterized protein</fullName>
    </submittedName>
</protein>
<dbReference type="RefSeq" id="WP_119324605.1">
    <property type="nucleotide sequence ID" value="NZ_AP025739.1"/>
</dbReference>
<dbReference type="Proteomes" id="UP000287394">
    <property type="component" value="Chromosome"/>
</dbReference>
<keyword evidence="2" id="KW-1185">Reference proteome</keyword>
<dbReference type="KEGG" id="ccot:CCAX7_46220"/>
<reference evidence="1 2" key="1">
    <citation type="journal article" date="2019" name="Int. J. Syst. Evol. Microbiol.">
        <title>Capsulimonas corticalis gen. nov., sp. nov., an aerobic capsulated bacterium, of a novel bacterial order, Capsulimonadales ord. nov., of the class Armatimonadia of the phylum Armatimonadetes.</title>
        <authorList>
            <person name="Li J."/>
            <person name="Kudo C."/>
            <person name="Tonouchi A."/>
        </authorList>
    </citation>
    <scope>NUCLEOTIDE SEQUENCE [LARGE SCALE GENOMIC DNA]</scope>
    <source>
        <strain evidence="1 2">AX-7</strain>
    </source>
</reference>